<gene>
    <name evidence="1" type="ORF">CAPTEDRAFT_193000</name>
</gene>
<dbReference type="OMA" id="NVKHWIR"/>
<dbReference type="AlphaFoldDB" id="R7TKQ0"/>
<dbReference type="HOGENOM" id="CLU_028381_2_2_1"/>
<evidence type="ECO:0000313" key="3">
    <source>
        <dbReference type="Proteomes" id="UP000014760"/>
    </source>
</evidence>
<dbReference type="PANTHER" id="PTHR10704">
    <property type="entry name" value="CARBOHYDRATE SULFOTRANSFERASE"/>
    <property type="match status" value="1"/>
</dbReference>
<name>R7TKQ0_CAPTE</name>
<dbReference type="EnsemblMetazoa" id="CapteT193000">
    <property type="protein sequence ID" value="CapteP193000"/>
    <property type="gene ID" value="CapteG193000"/>
</dbReference>
<accession>R7TKQ0</accession>
<dbReference type="PANTHER" id="PTHR10704:SF71">
    <property type="entry name" value="CARBOHYDRATE SULFOTRANSFERASE 1-LIKE"/>
    <property type="match status" value="1"/>
</dbReference>
<organism evidence="1">
    <name type="scientific">Capitella teleta</name>
    <name type="common">Polychaete worm</name>
    <dbReference type="NCBI Taxonomy" id="283909"/>
    <lineage>
        <taxon>Eukaryota</taxon>
        <taxon>Metazoa</taxon>
        <taxon>Spiralia</taxon>
        <taxon>Lophotrochozoa</taxon>
        <taxon>Annelida</taxon>
        <taxon>Polychaeta</taxon>
        <taxon>Sedentaria</taxon>
        <taxon>Scolecida</taxon>
        <taxon>Capitellidae</taxon>
        <taxon>Capitella</taxon>
    </lineage>
</organism>
<dbReference type="Gene3D" id="3.40.50.300">
    <property type="entry name" value="P-loop containing nucleotide triphosphate hydrolases"/>
    <property type="match status" value="1"/>
</dbReference>
<dbReference type="InterPro" id="IPR027417">
    <property type="entry name" value="P-loop_NTPase"/>
</dbReference>
<sequence length="441" mass="49987">MRGSLLKRFPIATVTILVITCTLFVRSLYAPNSDVSRVIIVSYQRSGSSFLGEIFNQNPKAMQWFEPLDGVYSALYGTRYGFNVPADLWNMPNGSERAIPMSELTALANVTSSILNCQFDQLPTEVLLHSFVPMFLKQHKRLTPYAKCIQDGKPALGVCNKCNLELSSVCSKRFDVSQSNLQMCANELALRHDPSATPPFPFVTSSKSVRKAVEKYRDCMKPCRSKALKCSSYLANSCHHARVRNIKPVRLPMSAARLVHQSLPDVKIIHNIRDPRGVVHSRKYVSESFHSAFAMYRTPVVSKRKRDTKKSPAYFTTVDVAKEAMLLCRNVAEDVIVRREMLKDDPGCAKEILYENYATQPLAVTQDIYDFIGQPLPHQVLQWLAENTTGEKVNSQKQTSRQANVTMLKWQDELSVRDMAAVNGHCKYLFEIMHHVPWQFT</sequence>
<reference evidence="1 3" key="2">
    <citation type="journal article" date="2013" name="Nature">
        <title>Insights into bilaterian evolution from three spiralian genomes.</title>
        <authorList>
            <person name="Simakov O."/>
            <person name="Marletaz F."/>
            <person name="Cho S.J."/>
            <person name="Edsinger-Gonzales E."/>
            <person name="Havlak P."/>
            <person name="Hellsten U."/>
            <person name="Kuo D.H."/>
            <person name="Larsson T."/>
            <person name="Lv J."/>
            <person name="Arendt D."/>
            <person name="Savage R."/>
            <person name="Osoegawa K."/>
            <person name="de Jong P."/>
            <person name="Grimwood J."/>
            <person name="Chapman J.A."/>
            <person name="Shapiro H."/>
            <person name="Aerts A."/>
            <person name="Otillar R.P."/>
            <person name="Terry A.Y."/>
            <person name="Boore J.L."/>
            <person name="Grigoriev I.V."/>
            <person name="Lindberg D.R."/>
            <person name="Seaver E.C."/>
            <person name="Weisblat D.A."/>
            <person name="Putnam N.H."/>
            <person name="Rokhsar D.S."/>
        </authorList>
    </citation>
    <scope>NUCLEOTIDE SEQUENCE</scope>
    <source>
        <strain evidence="1 3">I ESC-2004</strain>
    </source>
</reference>
<dbReference type="InterPro" id="IPR051135">
    <property type="entry name" value="Gal/GlcNAc/GalNAc_ST"/>
</dbReference>
<dbReference type="GO" id="GO:0001517">
    <property type="term" value="F:N-acetylglucosamine 6-O-sulfotransferase activity"/>
    <property type="evidence" value="ECO:0007669"/>
    <property type="project" value="TreeGrafter"/>
</dbReference>
<dbReference type="EMBL" id="AMQN01002527">
    <property type="status" value="NOT_ANNOTATED_CDS"/>
    <property type="molecule type" value="Genomic_DNA"/>
</dbReference>
<dbReference type="Proteomes" id="UP000014760">
    <property type="component" value="Unassembled WGS sequence"/>
</dbReference>
<protein>
    <submittedName>
        <fullName evidence="1 2">Uncharacterized protein</fullName>
    </submittedName>
</protein>
<dbReference type="SUPFAM" id="SSF52540">
    <property type="entry name" value="P-loop containing nucleoside triphosphate hydrolases"/>
    <property type="match status" value="1"/>
</dbReference>
<dbReference type="GO" id="GO:0006044">
    <property type="term" value="P:N-acetylglucosamine metabolic process"/>
    <property type="evidence" value="ECO:0007669"/>
    <property type="project" value="TreeGrafter"/>
</dbReference>
<reference evidence="2" key="3">
    <citation type="submission" date="2015-06" db="UniProtKB">
        <authorList>
            <consortium name="EnsemblMetazoa"/>
        </authorList>
    </citation>
    <scope>IDENTIFICATION</scope>
</reference>
<proteinExistence type="predicted"/>
<dbReference type="Pfam" id="PF13469">
    <property type="entry name" value="Sulfotransfer_3"/>
    <property type="match status" value="1"/>
</dbReference>
<reference evidence="3" key="1">
    <citation type="submission" date="2012-12" db="EMBL/GenBank/DDBJ databases">
        <authorList>
            <person name="Hellsten U."/>
            <person name="Grimwood J."/>
            <person name="Chapman J.A."/>
            <person name="Shapiro H."/>
            <person name="Aerts A."/>
            <person name="Otillar R.P."/>
            <person name="Terry A.Y."/>
            <person name="Boore J.L."/>
            <person name="Simakov O."/>
            <person name="Marletaz F."/>
            <person name="Cho S.-J."/>
            <person name="Edsinger-Gonzales E."/>
            <person name="Havlak P."/>
            <person name="Kuo D.-H."/>
            <person name="Larsson T."/>
            <person name="Lv J."/>
            <person name="Arendt D."/>
            <person name="Savage R."/>
            <person name="Osoegawa K."/>
            <person name="de Jong P."/>
            <person name="Lindberg D.R."/>
            <person name="Seaver E.C."/>
            <person name="Weisblat D.A."/>
            <person name="Putnam N.H."/>
            <person name="Grigoriev I.V."/>
            <person name="Rokhsar D.S."/>
        </authorList>
    </citation>
    <scope>NUCLEOTIDE SEQUENCE</scope>
    <source>
        <strain evidence="3">I ESC-2004</strain>
    </source>
</reference>
<dbReference type="EMBL" id="KB309449">
    <property type="protein sequence ID" value="ELT94373.1"/>
    <property type="molecule type" value="Genomic_DNA"/>
</dbReference>
<keyword evidence="3" id="KW-1185">Reference proteome</keyword>
<evidence type="ECO:0000313" key="1">
    <source>
        <dbReference type="EMBL" id="ELT94373.1"/>
    </source>
</evidence>
<evidence type="ECO:0000313" key="2">
    <source>
        <dbReference type="EnsemblMetazoa" id="CapteP193000"/>
    </source>
</evidence>
<dbReference type="GO" id="GO:0006790">
    <property type="term" value="P:sulfur compound metabolic process"/>
    <property type="evidence" value="ECO:0007669"/>
    <property type="project" value="TreeGrafter"/>
</dbReference>